<feature type="domain" description="HTH cro/C1-type" evidence="1">
    <location>
        <begin position="7"/>
        <end position="63"/>
    </location>
</feature>
<evidence type="ECO:0000259" key="1">
    <source>
        <dbReference type="PROSITE" id="PS50943"/>
    </source>
</evidence>
<dbReference type="CDD" id="cd00093">
    <property type="entry name" value="HTH_XRE"/>
    <property type="match status" value="1"/>
</dbReference>
<dbReference type="SUPFAM" id="SSF47413">
    <property type="entry name" value="lambda repressor-like DNA-binding domains"/>
    <property type="match status" value="1"/>
</dbReference>
<organism evidence="2 3">
    <name type="scientific">Faecalibacillus intestinalis</name>
    <dbReference type="NCBI Taxonomy" id="1982626"/>
    <lineage>
        <taxon>Bacteria</taxon>
        <taxon>Bacillati</taxon>
        <taxon>Bacillota</taxon>
        <taxon>Erysipelotrichia</taxon>
        <taxon>Erysipelotrichales</taxon>
        <taxon>Coprobacillaceae</taxon>
        <taxon>Faecalibacillus</taxon>
    </lineage>
</organism>
<gene>
    <name evidence="2" type="ORF">NE542_06800</name>
</gene>
<dbReference type="SMART" id="SM00530">
    <property type="entry name" value="HTH_XRE"/>
    <property type="match status" value="1"/>
</dbReference>
<evidence type="ECO:0000313" key="2">
    <source>
        <dbReference type="EMBL" id="MCQ5061541.1"/>
    </source>
</evidence>
<reference evidence="2" key="1">
    <citation type="submission" date="2022-06" db="EMBL/GenBank/DDBJ databases">
        <title>Isolation of gut microbiota from human fecal samples.</title>
        <authorList>
            <person name="Pamer E.G."/>
            <person name="Barat B."/>
            <person name="Waligurski E."/>
            <person name="Medina S."/>
            <person name="Paddock L."/>
            <person name="Mostad J."/>
        </authorList>
    </citation>
    <scope>NUCLEOTIDE SEQUENCE</scope>
    <source>
        <strain evidence="2">DFI.6.24</strain>
    </source>
</reference>
<dbReference type="InterPro" id="IPR001387">
    <property type="entry name" value="Cro/C1-type_HTH"/>
</dbReference>
<dbReference type="InterPro" id="IPR010982">
    <property type="entry name" value="Lambda_DNA-bd_dom_sf"/>
</dbReference>
<dbReference type="PROSITE" id="PS50943">
    <property type="entry name" value="HTH_CROC1"/>
    <property type="match status" value="1"/>
</dbReference>
<dbReference type="GO" id="GO:0003677">
    <property type="term" value="F:DNA binding"/>
    <property type="evidence" value="ECO:0007669"/>
    <property type="project" value="InterPro"/>
</dbReference>
<evidence type="ECO:0000313" key="3">
    <source>
        <dbReference type="Proteomes" id="UP001204814"/>
    </source>
</evidence>
<sequence length="207" mass="24018">MHLKKYIRNLRLSSGLSQSNFAKELGVSPSTIKKIEYGQTKHPGKKLLSNIAKFENKTEIEVLTNLIFKGAEKDNKESVFCNRFIAYMFSKGWNIINLNPTYNNHSFIAEICQRNAPIYNALVSDASKYISSNLKNDIDIIFNFIKPTLQINKKTKKHYIVFDSNNKQNVDTYYLLKSQKIYNLKIKIIISLFDSNTCRLIEEYNLN</sequence>
<dbReference type="Gene3D" id="1.10.260.40">
    <property type="entry name" value="lambda repressor-like DNA-binding domains"/>
    <property type="match status" value="1"/>
</dbReference>
<proteinExistence type="predicted"/>
<accession>A0AAP2UEF2</accession>
<comment type="caution">
    <text evidence="2">The sequence shown here is derived from an EMBL/GenBank/DDBJ whole genome shotgun (WGS) entry which is preliminary data.</text>
</comment>
<dbReference type="Pfam" id="PF01381">
    <property type="entry name" value="HTH_3"/>
    <property type="match status" value="1"/>
</dbReference>
<dbReference type="EMBL" id="JANGBO010000004">
    <property type="protein sequence ID" value="MCQ5061541.1"/>
    <property type="molecule type" value="Genomic_DNA"/>
</dbReference>
<dbReference type="RefSeq" id="WP_117347745.1">
    <property type="nucleotide sequence ID" value="NZ_JAJDKX010000005.1"/>
</dbReference>
<protein>
    <submittedName>
        <fullName evidence="2">Helix-turn-helix transcriptional regulator</fullName>
    </submittedName>
</protein>
<name>A0AAP2UEF2_9FIRM</name>
<dbReference type="Proteomes" id="UP001204814">
    <property type="component" value="Unassembled WGS sequence"/>
</dbReference>
<dbReference type="AlphaFoldDB" id="A0AAP2UEF2"/>